<dbReference type="AlphaFoldDB" id="A0A140DXM0"/>
<gene>
    <name evidence="4" type="ORF">AALO17_22630</name>
</gene>
<sequence>MTKLGTIKVFIESGITLLLLVFLPLGVGLKIKLYILWLIMQLWSGRYEGQALLYTNEMYLLLKSFGGMLITSLLVLNYSRGFPWDQFGWVCLFIGIDLLASLYINRWAHIWFWNKVKHNVLIVGAGPTATQLYNVCKTNRFSLMDVKGFINCNDDPFFLHNYQKITSQKLPVWKVKDIERIIAEQQIDVVLIAIPEMGRTDMNRLYGRIANLVDNIQFLPRVDGQINFASKINDFDGLLMISTSTGKIGSIERGLKRAMDILGSIPGLLVLIPLTVYVSVSNRKNGDTDPIFFVQERIGKDGKLFRMYKYRTMVPNAEKILQELMETDEDIRREYKINKKLRNDPRITKAGKFLREKSLDEFPQFINVFKGDMSLVGPRPIFQEKRKIWVRFMRMLLGQSQGLPECGRPMAEVM</sequence>
<dbReference type="GO" id="GO:0016780">
    <property type="term" value="F:phosphotransferase activity, for other substituted phosphate groups"/>
    <property type="evidence" value="ECO:0007669"/>
    <property type="project" value="TreeGrafter"/>
</dbReference>
<keyword evidence="4" id="KW-0808">Transferase</keyword>
<proteinExistence type="inferred from homology"/>
<evidence type="ECO:0000256" key="1">
    <source>
        <dbReference type="ARBA" id="ARBA00006464"/>
    </source>
</evidence>
<dbReference type="KEGG" id="fro:AALO17_22630"/>
<feature type="domain" description="Bacterial sugar transferase" evidence="3">
    <location>
        <begin position="256"/>
        <end position="387"/>
    </location>
</feature>
<dbReference type="STRING" id="1702221.AALO17_22630"/>
<feature type="transmembrane region" description="Helical" evidence="2">
    <location>
        <begin position="60"/>
        <end position="80"/>
    </location>
</feature>
<dbReference type="Proteomes" id="UP000069771">
    <property type="component" value="Chromosome"/>
</dbReference>
<dbReference type="OrthoDB" id="9808602at2"/>
<evidence type="ECO:0000313" key="5">
    <source>
        <dbReference type="Proteomes" id="UP000069771"/>
    </source>
</evidence>
<dbReference type="PATRIC" id="fig|1702221.3.peg.2203"/>
<keyword evidence="2" id="KW-0472">Membrane</keyword>
<name>A0A140DXM0_9FIRM</name>
<keyword evidence="5" id="KW-1185">Reference proteome</keyword>
<feature type="transmembrane region" description="Helical" evidence="2">
    <location>
        <begin position="261"/>
        <end position="280"/>
    </location>
</feature>
<evidence type="ECO:0000256" key="2">
    <source>
        <dbReference type="SAM" id="Phobius"/>
    </source>
</evidence>
<dbReference type="Pfam" id="PF02397">
    <property type="entry name" value="Bac_transf"/>
    <property type="match status" value="1"/>
</dbReference>
<evidence type="ECO:0000259" key="3">
    <source>
        <dbReference type="Pfam" id="PF02397"/>
    </source>
</evidence>
<evidence type="ECO:0000313" key="4">
    <source>
        <dbReference type="EMBL" id="AMK55397.1"/>
    </source>
</evidence>
<organism evidence="4 5">
    <name type="scientific">Faecalibaculum rodentium</name>
    <dbReference type="NCBI Taxonomy" id="1702221"/>
    <lineage>
        <taxon>Bacteria</taxon>
        <taxon>Bacillati</taxon>
        <taxon>Bacillota</taxon>
        <taxon>Erysipelotrichia</taxon>
        <taxon>Erysipelotrichales</taxon>
        <taxon>Erysipelotrichaceae</taxon>
        <taxon>Faecalibaculum</taxon>
    </lineage>
</organism>
<accession>A0A140DXM0</accession>
<dbReference type="Gene3D" id="3.40.50.720">
    <property type="entry name" value="NAD(P)-binding Rossmann-like Domain"/>
    <property type="match status" value="1"/>
</dbReference>
<keyword evidence="2" id="KW-0812">Transmembrane</keyword>
<dbReference type="PANTHER" id="PTHR30576">
    <property type="entry name" value="COLANIC BIOSYNTHESIS UDP-GLUCOSE LIPID CARRIER TRANSFERASE"/>
    <property type="match status" value="1"/>
</dbReference>
<feature type="transmembrane region" description="Helical" evidence="2">
    <location>
        <begin position="86"/>
        <end position="105"/>
    </location>
</feature>
<dbReference type="PANTHER" id="PTHR30576:SF0">
    <property type="entry name" value="UNDECAPRENYL-PHOSPHATE N-ACETYLGALACTOSAMINYL 1-PHOSPHATE TRANSFERASE-RELATED"/>
    <property type="match status" value="1"/>
</dbReference>
<keyword evidence="2" id="KW-1133">Transmembrane helix</keyword>
<dbReference type="EMBL" id="CP011391">
    <property type="protein sequence ID" value="AMK55397.1"/>
    <property type="molecule type" value="Genomic_DNA"/>
</dbReference>
<feature type="transmembrane region" description="Helical" evidence="2">
    <location>
        <begin position="15"/>
        <end position="39"/>
    </location>
</feature>
<protein>
    <submittedName>
        <fullName evidence="4">Undecaprenyl-phosphate galactose phosphotransferase WbaP</fullName>
    </submittedName>
</protein>
<reference evidence="4 5" key="1">
    <citation type="journal article" date="2016" name="Gut Pathog.">
        <title>Whole genome sequencing of "Faecalibaculum rodentium" ALO17, isolated from C57BL/6J laboratory mouse feces.</title>
        <authorList>
            <person name="Lim S."/>
            <person name="Chang D.H."/>
            <person name="Ahn S."/>
            <person name="Kim B.C."/>
        </authorList>
    </citation>
    <scope>NUCLEOTIDE SEQUENCE [LARGE SCALE GENOMIC DNA]</scope>
    <source>
        <strain evidence="4 5">Alo17</strain>
    </source>
</reference>
<dbReference type="InterPro" id="IPR003362">
    <property type="entry name" value="Bact_transf"/>
</dbReference>
<comment type="similarity">
    <text evidence="1">Belongs to the bacterial sugar transferase family.</text>
</comment>